<dbReference type="GO" id="GO:0046872">
    <property type="term" value="F:metal ion binding"/>
    <property type="evidence" value="ECO:0007669"/>
    <property type="project" value="InterPro"/>
</dbReference>
<feature type="domain" description="Mycothiol-dependent maleylpyruvate isomerase metal-binding" evidence="1">
    <location>
        <begin position="5"/>
        <end position="132"/>
    </location>
</feature>
<name>A0AAU3H346_9ACTN</name>
<protein>
    <submittedName>
        <fullName evidence="2">TIGR03086 family metal-binding protein</fullName>
    </submittedName>
</protein>
<accession>A0AAU3H346</accession>
<dbReference type="NCBIfam" id="TIGR03083">
    <property type="entry name" value="maleylpyruvate isomerase family mycothiol-dependent enzyme"/>
    <property type="match status" value="1"/>
</dbReference>
<reference evidence="2" key="1">
    <citation type="submission" date="2022-10" db="EMBL/GenBank/DDBJ databases">
        <title>The complete genomes of actinobacterial strains from the NBC collection.</title>
        <authorList>
            <person name="Joergensen T.S."/>
            <person name="Alvarez Arevalo M."/>
            <person name="Sterndorff E.B."/>
            <person name="Faurdal D."/>
            <person name="Vuksanovic O."/>
            <person name="Mourched A.-S."/>
            <person name="Charusanti P."/>
            <person name="Shaw S."/>
            <person name="Blin K."/>
            <person name="Weber T."/>
        </authorList>
    </citation>
    <scope>NUCLEOTIDE SEQUENCE</scope>
    <source>
        <strain evidence="2">NBC_01401</strain>
    </source>
</reference>
<dbReference type="InterPro" id="IPR034660">
    <property type="entry name" value="DinB/YfiT-like"/>
</dbReference>
<dbReference type="SUPFAM" id="SSF109854">
    <property type="entry name" value="DinB/YfiT-like putative metalloenzymes"/>
    <property type="match status" value="1"/>
</dbReference>
<dbReference type="EMBL" id="CP109535">
    <property type="protein sequence ID" value="WTY99925.1"/>
    <property type="molecule type" value="Genomic_DNA"/>
</dbReference>
<dbReference type="Gene3D" id="1.20.120.450">
    <property type="entry name" value="dinb family like domain"/>
    <property type="match status" value="1"/>
</dbReference>
<evidence type="ECO:0000259" key="1">
    <source>
        <dbReference type="Pfam" id="PF11716"/>
    </source>
</evidence>
<sequence>MIDLQPACRRMTDVLAGVSSDQLTHATPCTDYTVGDLINHVDEVSRGFAALARKERASTGNSDSADDAGNGAMPLGRDWCEPVTAHVLALGESWTDPAAWRGSTDAAGVELSNQVWGRIALTEMVVHGWDLATATGLPFELPETTLRACLDHVTEFVPRAPVPALWGPTVVVPYDAPLLDRIIAITGRPPQPPVHRPV</sequence>
<dbReference type="InterPro" id="IPR024344">
    <property type="entry name" value="MDMPI_metal-binding"/>
</dbReference>
<proteinExistence type="predicted"/>
<dbReference type="InterPro" id="IPR017520">
    <property type="entry name" value="CHP03086"/>
</dbReference>
<evidence type="ECO:0000313" key="2">
    <source>
        <dbReference type="EMBL" id="WTY99925.1"/>
    </source>
</evidence>
<dbReference type="NCBIfam" id="TIGR03086">
    <property type="entry name" value="TIGR03086 family metal-binding protein"/>
    <property type="match status" value="1"/>
</dbReference>
<dbReference type="InterPro" id="IPR017517">
    <property type="entry name" value="Maleyloyr_isom"/>
</dbReference>
<dbReference type="Pfam" id="PF11716">
    <property type="entry name" value="MDMPI_N"/>
    <property type="match status" value="1"/>
</dbReference>
<gene>
    <name evidence="2" type="ORF">OG626_35980</name>
</gene>
<organism evidence="2">
    <name type="scientific">Streptomyces sp. NBC_01401</name>
    <dbReference type="NCBI Taxonomy" id="2903854"/>
    <lineage>
        <taxon>Bacteria</taxon>
        <taxon>Bacillati</taxon>
        <taxon>Actinomycetota</taxon>
        <taxon>Actinomycetes</taxon>
        <taxon>Kitasatosporales</taxon>
        <taxon>Streptomycetaceae</taxon>
        <taxon>Streptomyces</taxon>
    </lineage>
</organism>
<dbReference type="AlphaFoldDB" id="A0AAU3H346"/>